<gene>
    <name evidence="2" type="ORF">EYF80_040646</name>
</gene>
<proteinExistence type="predicted"/>
<dbReference type="EMBL" id="SRLO01000667">
    <property type="protein sequence ID" value="TNN49148.1"/>
    <property type="molecule type" value="Genomic_DNA"/>
</dbReference>
<evidence type="ECO:0000313" key="3">
    <source>
        <dbReference type="Proteomes" id="UP000314294"/>
    </source>
</evidence>
<name>A0A4Z2G6E6_9TELE</name>
<comment type="caution">
    <text evidence="2">The sequence shown here is derived from an EMBL/GenBank/DDBJ whole genome shotgun (WGS) entry which is preliminary data.</text>
</comment>
<evidence type="ECO:0000256" key="1">
    <source>
        <dbReference type="SAM" id="MobiDB-lite"/>
    </source>
</evidence>
<evidence type="ECO:0000313" key="2">
    <source>
        <dbReference type="EMBL" id="TNN49148.1"/>
    </source>
</evidence>
<dbReference type="AlphaFoldDB" id="A0A4Z2G6E6"/>
<keyword evidence="3" id="KW-1185">Reference proteome</keyword>
<reference evidence="2 3" key="1">
    <citation type="submission" date="2019-03" db="EMBL/GenBank/DDBJ databases">
        <title>First draft genome of Liparis tanakae, snailfish: a comprehensive survey of snailfish specific genes.</title>
        <authorList>
            <person name="Kim W."/>
            <person name="Song I."/>
            <person name="Jeong J.-H."/>
            <person name="Kim D."/>
            <person name="Kim S."/>
            <person name="Ryu S."/>
            <person name="Song J.Y."/>
            <person name="Lee S.K."/>
        </authorList>
    </citation>
    <scope>NUCLEOTIDE SEQUENCE [LARGE SCALE GENOMIC DNA]</scope>
    <source>
        <tissue evidence="2">Muscle</tissue>
    </source>
</reference>
<accession>A0A4Z2G6E6</accession>
<protein>
    <submittedName>
        <fullName evidence="2">Uncharacterized protein</fullName>
    </submittedName>
</protein>
<sequence>MALERRRGGKDEDVYSCVRSNTGRSNLFRPATERTLEFGLGSPDPMRTEDGQLTSCLISSADEINHKGFSCQPNTGRKTASRGLVSSSRGPGNF</sequence>
<organism evidence="2 3">
    <name type="scientific">Liparis tanakae</name>
    <name type="common">Tanaka's snailfish</name>
    <dbReference type="NCBI Taxonomy" id="230148"/>
    <lineage>
        <taxon>Eukaryota</taxon>
        <taxon>Metazoa</taxon>
        <taxon>Chordata</taxon>
        <taxon>Craniata</taxon>
        <taxon>Vertebrata</taxon>
        <taxon>Euteleostomi</taxon>
        <taxon>Actinopterygii</taxon>
        <taxon>Neopterygii</taxon>
        <taxon>Teleostei</taxon>
        <taxon>Neoteleostei</taxon>
        <taxon>Acanthomorphata</taxon>
        <taxon>Eupercaria</taxon>
        <taxon>Perciformes</taxon>
        <taxon>Cottioidei</taxon>
        <taxon>Cottales</taxon>
        <taxon>Liparidae</taxon>
        <taxon>Liparis</taxon>
    </lineage>
</organism>
<feature type="region of interest" description="Disordered" evidence="1">
    <location>
        <begin position="68"/>
        <end position="94"/>
    </location>
</feature>
<feature type="compositionally biased region" description="Polar residues" evidence="1">
    <location>
        <begin position="71"/>
        <end position="94"/>
    </location>
</feature>
<dbReference type="Proteomes" id="UP000314294">
    <property type="component" value="Unassembled WGS sequence"/>
</dbReference>